<evidence type="ECO:0000256" key="3">
    <source>
        <dbReference type="SAM" id="MobiDB-lite"/>
    </source>
</evidence>
<feature type="non-terminal residue" evidence="4">
    <location>
        <position position="140"/>
    </location>
</feature>
<dbReference type="SUPFAM" id="SSF90257">
    <property type="entry name" value="Myosin rod fragments"/>
    <property type="match status" value="1"/>
</dbReference>
<dbReference type="InterPro" id="IPR014751">
    <property type="entry name" value="XRCC4-like_C"/>
</dbReference>
<dbReference type="Gene3D" id="1.20.5.370">
    <property type="match status" value="1"/>
</dbReference>
<evidence type="ECO:0000256" key="1">
    <source>
        <dbReference type="ARBA" id="ARBA00023054"/>
    </source>
</evidence>
<accession>A0AAD3NPX1</accession>
<proteinExistence type="predicted"/>
<dbReference type="AlphaFoldDB" id="A0AAD3NPX1"/>
<sequence length="140" mass="15780">TVRKENKTLSEEIKELVDQLGEGGRSVHELQKAKKKLEVEKEELQLALEEAEASLEVEEGKLVRVQLELAQVKADIDRRIHEKEEEFEVTSTREPFTGGYTAAHKVSRFMMSMLPFLSSSKRKSLRSPPGPAPPTCTCSQ</sequence>
<dbReference type="FunFam" id="1.20.5.370:FF:000008">
    <property type="entry name" value="Myosin heavy chain"/>
    <property type="match status" value="1"/>
</dbReference>
<organism evidence="4 5">
    <name type="scientific">Lates japonicus</name>
    <name type="common">Japanese lates</name>
    <dbReference type="NCBI Taxonomy" id="270547"/>
    <lineage>
        <taxon>Eukaryota</taxon>
        <taxon>Metazoa</taxon>
        <taxon>Chordata</taxon>
        <taxon>Craniata</taxon>
        <taxon>Vertebrata</taxon>
        <taxon>Euteleostomi</taxon>
        <taxon>Actinopterygii</taxon>
        <taxon>Neopterygii</taxon>
        <taxon>Teleostei</taxon>
        <taxon>Neoteleostei</taxon>
        <taxon>Acanthomorphata</taxon>
        <taxon>Carangaria</taxon>
        <taxon>Carangaria incertae sedis</taxon>
        <taxon>Centropomidae</taxon>
        <taxon>Lates</taxon>
    </lineage>
</organism>
<keyword evidence="1 2" id="KW-0175">Coiled coil</keyword>
<keyword evidence="5" id="KW-1185">Reference proteome</keyword>
<gene>
    <name evidence="4" type="ORF">AKAME5_002635400</name>
</gene>
<reference evidence="4" key="1">
    <citation type="submission" date="2022-08" db="EMBL/GenBank/DDBJ databases">
        <title>Genome sequencing of akame (Lates japonicus).</title>
        <authorList>
            <person name="Hashiguchi Y."/>
            <person name="Takahashi H."/>
        </authorList>
    </citation>
    <scope>NUCLEOTIDE SEQUENCE</scope>
    <source>
        <strain evidence="4">Kochi</strain>
    </source>
</reference>
<evidence type="ECO:0000256" key="2">
    <source>
        <dbReference type="SAM" id="Coils"/>
    </source>
</evidence>
<dbReference type="Proteomes" id="UP001279410">
    <property type="component" value="Unassembled WGS sequence"/>
</dbReference>
<dbReference type="EMBL" id="BRZM01002651">
    <property type="protein sequence ID" value="GLD75021.1"/>
    <property type="molecule type" value="Genomic_DNA"/>
</dbReference>
<comment type="caution">
    <text evidence="4">The sequence shown here is derived from an EMBL/GenBank/DDBJ whole genome shotgun (WGS) entry which is preliminary data.</text>
</comment>
<feature type="coiled-coil region" evidence="2">
    <location>
        <begin position="27"/>
        <end position="75"/>
    </location>
</feature>
<evidence type="ECO:0000313" key="4">
    <source>
        <dbReference type="EMBL" id="GLD75021.1"/>
    </source>
</evidence>
<protein>
    <submittedName>
        <fullName evidence="4">Myosin-16-like protein</fullName>
    </submittedName>
</protein>
<feature type="region of interest" description="Disordered" evidence="3">
    <location>
        <begin position="119"/>
        <end position="140"/>
    </location>
</feature>
<evidence type="ECO:0000313" key="5">
    <source>
        <dbReference type="Proteomes" id="UP001279410"/>
    </source>
</evidence>
<name>A0AAD3NPX1_LATJO</name>